<dbReference type="Proteomes" id="UP000632828">
    <property type="component" value="Unassembled WGS sequence"/>
</dbReference>
<dbReference type="AlphaFoldDB" id="A0A8J6QQ46"/>
<dbReference type="EMBL" id="JACWUN010000006">
    <property type="protein sequence ID" value="MBD1400373.1"/>
    <property type="molecule type" value="Genomic_DNA"/>
</dbReference>
<feature type="transmembrane region" description="Helical" evidence="1">
    <location>
        <begin position="5"/>
        <end position="23"/>
    </location>
</feature>
<feature type="transmembrane region" description="Helical" evidence="1">
    <location>
        <begin position="43"/>
        <end position="64"/>
    </location>
</feature>
<name>A0A8J6QQ46_9BACT</name>
<evidence type="ECO:0000313" key="2">
    <source>
        <dbReference type="EMBL" id="MBD1400373.1"/>
    </source>
</evidence>
<proteinExistence type="predicted"/>
<organism evidence="2 3">
    <name type="scientific">Pelovirga terrestris</name>
    <dbReference type="NCBI Taxonomy" id="2771352"/>
    <lineage>
        <taxon>Bacteria</taxon>
        <taxon>Pseudomonadati</taxon>
        <taxon>Thermodesulfobacteriota</taxon>
        <taxon>Desulfuromonadia</taxon>
        <taxon>Geobacterales</taxon>
        <taxon>Geobacteraceae</taxon>
        <taxon>Pelovirga</taxon>
    </lineage>
</organism>
<dbReference type="PANTHER" id="PTHR36443:SF1">
    <property type="entry name" value="BSR5223 PROTEIN"/>
    <property type="match status" value="1"/>
</dbReference>
<keyword evidence="3" id="KW-1185">Reference proteome</keyword>
<dbReference type="InterPro" id="IPR021320">
    <property type="entry name" value="DUF2905"/>
</dbReference>
<keyword evidence="1" id="KW-0812">Transmembrane</keyword>
<keyword evidence="1" id="KW-1133">Transmembrane helix</keyword>
<protein>
    <submittedName>
        <fullName evidence="2">DUF2905 domain-containing protein</fullName>
    </submittedName>
</protein>
<dbReference type="PANTHER" id="PTHR36443">
    <property type="entry name" value="BSR5223 PROTEIN"/>
    <property type="match status" value="1"/>
</dbReference>
<gene>
    <name evidence="2" type="ORF">ICT70_06790</name>
</gene>
<dbReference type="Pfam" id="PF11146">
    <property type="entry name" value="DUF2905"/>
    <property type="match status" value="1"/>
</dbReference>
<reference evidence="2" key="1">
    <citation type="submission" date="2020-09" db="EMBL/GenBank/DDBJ databases">
        <title>Pelobacter alkaliphilus sp. nov., a novel anaerobic arsenate-reducing bacterium from terrestrial mud volcano.</title>
        <authorList>
            <person name="Khomyakova M.A."/>
            <person name="Merkel A.Y."/>
            <person name="Slobodkin A.I."/>
        </authorList>
    </citation>
    <scope>NUCLEOTIDE SEQUENCE</scope>
    <source>
        <strain evidence="2">M08fum</strain>
    </source>
</reference>
<evidence type="ECO:0000256" key="1">
    <source>
        <dbReference type="SAM" id="Phobius"/>
    </source>
</evidence>
<keyword evidence="1" id="KW-0472">Membrane</keyword>
<evidence type="ECO:0000313" key="3">
    <source>
        <dbReference type="Proteomes" id="UP000632828"/>
    </source>
</evidence>
<comment type="caution">
    <text evidence="2">The sequence shown here is derived from an EMBL/GenBank/DDBJ whole genome shotgun (WGS) entry which is preliminary data.</text>
</comment>
<dbReference type="RefSeq" id="WP_191154813.1">
    <property type="nucleotide sequence ID" value="NZ_JACWUN010000006.1"/>
</dbReference>
<accession>A0A8J6QQ46</accession>
<sequence>MQKILITIGLFILIVGLLWPWLGKLPLGRLPGDIVIDKPGFNMFFPITSMLLVSGVVSVIMWLLRK</sequence>